<protein>
    <recommendedName>
        <fullName evidence="3">DNA repair protein MmcB-related protein</fullName>
    </recommendedName>
</protein>
<reference evidence="1 2" key="1">
    <citation type="submission" date="2016-11" db="EMBL/GenBank/DDBJ databases">
        <title>Sphingorhabdus sp. LPB0140, isolated from marine environment.</title>
        <authorList>
            <person name="Kim E."/>
            <person name="Yi H."/>
        </authorList>
    </citation>
    <scope>NUCLEOTIDE SEQUENCE [LARGE SCALE GENOMIC DNA]</scope>
    <source>
        <strain evidence="1 2">LPB0140</strain>
    </source>
</reference>
<dbReference type="InterPro" id="IPR009394">
    <property type="entry name" value="MmcB-like"/>
</dbReference>
<evidence type="ECO:0008006" key="3">
    <source>
        <dbReference type="Google" id="ProtNLM"/>
    </source>
</evidence>
<name>A0A1L3JEB2_9SPHN</name>
<dbReference type="Proteomes" id="UP000242561">
    <property type="component" value="Chromosome"/>
</dbReference>
<dbReference type="OrthoDB" id="5194526at2"/>
<sequence length="161" mass="18058">MTKNEEISAVSVPPIMDAALIARGASRLFYRNGVAVQTEISLPNGRRTDLMGLNEKGEIIIVEIKSSLADLRGDQKWTEYLEHCDRFYWAVPVHLAAEISGNKHYIMGRCGLIVADQYDAEIVHPAKLVPLSAARRKADTKMLAHISMRRMMQLLDPKLTI</sequence>
<dbReference type="Pfam" id="PF06319">
    <property type="entry name" value="MmcB-like"/>
    <property type="match status" value="1"/>
</dbReference>
<dbReference type="AlphaFoldDB" id="A0A1L3JEB2"/>
<keyword evidence="2" id="KW-1185">Reference proteome</keyword>
<dbReference type="RefSeq" id="WP_072560112.1">
    <property type="nucleotide sequence ID" value="NZ_CP018154.1"/>
</dbReference>
<accession>A0A1L3JEB2</accession>
<organism evidence="1 2">
    <name type="scientific">Sphingorhabdus lutea</name>
    <dbReference type="NCBI Taxonomy" id="1913578"/>
    <lineage>
        <taxon>Bacteria</taxon>
        <taxon>Pseudomonadati</taxon>
        <taxon>Pseudomonadota</taxon>
        <taxon>Alphaproteobacteria</taxon>
        <taxon>Sphingomonadales</taxon>
        <taxon>Sphingomonadaceae</taxon>
        <taxon>Sphingorhabdus</taxon>
    </lineage>
</organism>
<gene>
    <name evidence="1" type="ORF">LPB140_01650</name>
</gene>
<dbReference type="PIRSF" id="PIRSF031796">
    <property type="entry name" value="UPC031796"/>
    <property type="match status" value="1"/>
</dbReference>
<dbReference type="EMBL" id="CP018154">
    <property type="protein sequence ID" value="APG63464.1"/>
    <property type="molecule type" value="Genomic_DNA"/>
</dbReference>
<dbReference type="STRING" id="1913578.LPB140_01650"/>
<evidence type="ECO:0000313" key="1">
    <source>
        <dbReference type="EMBL" id="APG63464.1"/>
    </source>
</evidence>
<dbReference type="KEGG" id="sphl:LPB140_01650"/>
<proteinExistence type="predicted"/>
<evidence type="ECO:0000313" key="2">
    <source>
        <dbReference type="Proteomes" id="UP000242561"/>
    </source>
</evidence>